<dbReference type="AlphaFoldDB" id="A0A9K3GEF6"/>
<proteinExistence type="predicted"/>
<dbReference type="InterPro" id="IPR036866">
    <property type="entry name" value="RibonucZ/Hydroxyglut_hydro"/>
</dbReference>
<evidence type="ECO:0000313" key="1">
    <source>
        <dbReference type="EMBL" id="GIQ79410.1"/>
    </source>
</evidence>
<dbReference type="Proteomes" id="UP000265618">
    <property type="component" value="Unassembled WGS sequence"/>
</dbReference>
<dbReference type="EMBL" id="BDIP01000004">
    <property type="protein sequence ID" value="GIQ79410.1"/>
    <property type="molecule type" value="Genomic_DNA"/>
</dbReference>
<gene>
    <name evidence="1" type="ORF">KIPB_000055</name>
</gene>
<evidence type="ECO:0000313" key="2">
    <source>
        <dbReference type="Proteomes" id="UP000265618"/>
    </source>
</evidence>
<reference evidence="1 2" key="1">
    <citation type="journal article" date="2018" name="PLoS ONE">
        <title>The draft genome of Kipferlia bialata reveals reductive genome evolution in fornicate parasites.</title>
        <authorList>
            <person name="Tanifuji G."/>
            <person name="Takabayashi S."/>
            <person name="Kume K."/>
            <person name="Takagi M."/>
            <person name="Nakayama T."/>
            <person name="Kamikawa R."/>
            <person name="Inagaki Y."/>
            <person name="Hashimoto T."/>
        </authorList>
    </citation>
    <scope>NUCLEOTIDE SEQUENCE [LARGE SCALE GENOMIC DNA]</scope>
    <source>
        <strain evidence="1">NY0173</strain>
    </source>
</reference>
<organism evidence="1 2">
    <name type="scientific">Kipferlia bialata</name>
    <dbReference type="NCBI Taxonomy" id="797122"/>
    <lineage>
        <taxon>Eukaryota</taxon>
        <taxon>Metamonada</taxon>
        <taxon>Carpediemonas-like organisms</taxon>
        <taxon>Kipferlia</taxon>
    </lineage>
</organism>
<protein>
    <submittedName>
        <fullName evidence="1">Uncharacterized protein</fullName>
    </submittedName>
</protein>
<accession>A0A9K3GEF6</accession>
<name>A0A9K3GEF6_9EUKA</name>
<sequence>MAPAAHHQCAPIATGGHGRGDVDTVVLYYGNTLLSVSIESGDVHEYAHDAAQGYVSGVVWPGEEGEFMTCNTGYTKGGVTRSRLIWWSVGEIQPQTVSSESFAPMQRMSLLPMSHKVVLFREDRVLNVYCLDQNYVCGRLETRDLSRAAPLMRSHRITIEPETGQLVCSSVFGREKNGWRSLGLSGDMFTIYVAGGGWMLIIDAGAGARRAATRVFTNRYQPHLDHALRNAAVIRDDGSPNPVLLRISISHEDSDHIRYLPELLEWAEVTVRDRVMFEVPAGDRSDTPQVKSDVPAVILNFPPKWCDKHPKETAVVKMRSDSSPHVTHIENVVPPGSLSDTSCILQWVSESTTSPSTVSVLLHWEDTKSKMSGTTPANDHSTTVIVHKTDGVRGQYFLLPSDADYTVWRQFHSDFRGAYKTGTTTPTCVLFKLPHHGSEHALGSHAGGSIPDESAHVTLQHKAITTEANVATALQRLFGSDCPPYVLISGDVQRNAPQILERVLGGFLLLAEKGPWVIVDSCILPVATAENLLDGHIAFYGCETCVSAPAHLPSFRHQFTLHNSTSDSTDITTECCGPDDQTYDTLGLLGCVCDPLKDPLDTPQSGSLVSLYRRSGEDDPPALTDLISSRRVEQVLAPKDTDPLFSLQYLFDDGDIDEVRERLQLSSEPEVEDFFTHIADEFEDPNSRVLQARESDGVTEWRMLADWILLVASVSCVPVVAVVRDFLYMGAASIARARLEVDERHRLVGALFDSMSHNDCDLQLFIEKLFL</sequence>
<comment type="caution">
    <text evidence="1">The sequence shown here is derived from an EMBL/GenBank/DDBJ whole genome shotgun (WGS) entry which is preliminary data.</text>
</comment>
<keyword evidence="2" id="KW-1185">Reference proteome</keyword>
<dbReference type="Gene3D" id="3.60.15.10">
    <property type="entry name" value="Ribonuclease Z/Hydroxyacylglutathione hydrolase-like"/>
    <property type="match status" value="1"/>
</dbReference>